<evidence type="ECO:0000256" key="3">
    <source>
        <dbReference type="ARBA" id="ARBA00023163"/>
    </source>
</evidence>
<name>A0ABT7VAE8_9ACTN</name>
<keyword evidence="2" id="KW-0238">DNA-binding</keyword>
<dbReference type="EMBL" id="JAUDDZ010000012">
    <property type="protein sequence ID" value="MDM8275461.1"/>
    <property type="molecule type" value="Genomic_DNA"/>
</dbReference>
<evidence type="ECO:0000259" key="4">
    <source>
        <dbReference type="PROSITE" id="PS01124"/>
    </source>
</evidence>
<dbReference type="InterPro" id="IPR018060">
    <property type="entry name" value="HTH_AraC"/>
</dbReference>
<dbReference type="Pfam" id="PF12833">
    <property type="entry name" value="HTH_18"/>
    <property type="match status" value="1"/>
</dbReference>
<accession>A0ABT7VAE8</accession>
<dbReference type="InterPro" id="IPR011051">
    <property type="entry name" value="RmlC_Cupin_sf"/>
</dbReference>
<evidence type="ECO:0000313" key="6">
    <source>
        <dbReference type="Proteomes" id="UP001529421"/>
    </source>
</evidence>
<proteinExistence type="predicted"/>
<dbReference type="PROSITE" id="PS01124">
    <property type="entry name" value="HTH_ARAC_FAMILY_2"/>
    <property type="match status" value="1"/>
</dbReference>
<dbReference type="InterPro" id="IPR003313">
    <property type="entry name" value="AraC-bd"/>
</dbReference>
<evidence type="ECO:0000256" key="1">
    <source>
        <dbReference type="ARBA" id="ARBA00023015"/>
    </source>
</evidence>
<dbReference type="SUPFAM" id="SSF46689">
    <property type="entry name" value="Homeodomain-like"/>
    <property type="match status" value="1"/>
</dbReference>
<dbReference type="SUPFAM" id="SSF51182">
    <property type="entry name" value="RmlC-like cupins"/>
    <property type="match status" value="1"/>
</dbReference>
<dbReference type="InterPro" id="IPR020449">
    <property type="entry name" value="Tscrpt_reg_AraC-type_HTH"/>
</dbReference>
<feature type="domain" description="HTH araC/xylS-type" evidence="4">
    <location>
        <begin position="156"/>
        <end position="192"/>
    </location>
</feature>
<keyword evidence="3" id="KW-0804">Transcription</keyword>
<evidence type="ECO:0000256" key="2">
    <source>
        <dbReference type="ARBA" id="ARBA00023125"/>
    </source>
</evidence>
<sequence length="201" mass="21523">MTIGDHWHDDIEFMAVRAGGMVFHVNGASAELTPGMGTMVNSGRLHSCTPLEGFDDCLMVTGLFHPSLLDSKPVRDRGCVDGLIQNDAMPFLVLNGDAVPWQQEALAVLGNLFEKVHEPMGELRGVAAFAYLVSLVCQYGAASSVPTLPRRDRDLDASVTEVALSVGFGGASYYAESFRAWLGMSPSAYRRENGRQGGAGA</sequence>
<keyword evidence="6" id="KW-1185">Reference proteome</keyword>
<dbReference type="RefSeq" id="WP_289545641.1">
    <property type="nucleotide sequence ID" value="NZ_JAUDDZ010000012.1"/>
</dbReference>
<organism evidence="5 6">
    <name type="scientific">Enorma phocaeensis</name>
    <dbReference type="NCBI Taxonomy" id="1871019"/>
    <lineage>
        <taxon>Bacteria</taxon>
        <taxon>Bacillati</taxon>
        <taxon>Actinomycetota</taxon>
        <taxon>Coriobacteriia</taxon>
        <taxon>Coriobacteriales</taxon>
        <taxon>Coriobacteriaceae</taxon>
        <taxon>Enorma</taxon>
    </lineage>
</organism>
<dbReference type="PRINTS" id="PR00032">
    <property type="entry name" value="HTHARAC"/>
</dbReference>
<dbReference type="Pfam" id="PF02311">
    <property type="entry name" value="AraC_binding"/>
    <property type="match status" value="1"/>
</dbReference>
<dbReference type="Proteomes" id="UP001529421">
    <property type="component" value="Unassembled WGS sequence"/>
</dbReference>
<dbReference type="InterPro" id="IPR014710">
    <property type="entry name" value="RmlC-like_jellyroll"/>
</dbReference>
<comment type="caution">
    <text evidence="5">The sequence shown here is derived from an EMBL/GenBank/DDBJ whole genome shotgun (WGS) entry which is preliminary data.</text>
</comment>
<gene>
    <name evidence="5" type="ORF">QUW28_08175</name>
</gene>
<evidence type="ECO:0000313" key="5">
    <source>
        <dbReference type="EMBL" id="MDM8275461.1"/>
    </source>
</evidence>
<dbReference type="Gene3D" id="2.60.120.10">
    <property type="entry name" value="Jelly Rolls"/>
    <property type="match status" value="1"/>
</dbReference>
<keyword evidence="1" id="KW-0805">Transcription regulation</keyword>
<dbReference type="Gene3D" id="1.10.10.60">
    <property type="entry name" value="Homeodomain-like"/>
    <property type="match status" value="1"/>
</dbReference>
<reference evidence="6" key="1">
    <citation type="submission" date="2023-06" db="EMBL/GenBank/DDBJ databases">
        <title>Identification and characterization of horizontal gene transfer across gut microbiota members of farm animals based on homology search.</title>
        <authorList>
            <person name="Zeman M."/>
            <person name="Kubasova T."/>
            <person name="Jahodarova E."/>
            <person name="Nykrynova M."/>
            <person name="Rychlik I."/>
        </authorList>
    </citation>
    <scope>NUCLEOTIDE SEQUENCE [LARGE SCALE GENOMIC DNA]</scope>
    <source>
        <strain evidence="6">154_Feed</strain>
    </source>
</reference>
<protein>
    <submittedName>
        <fullName evidence="5">Helix-turn-helix transcriptional regulator</fullName>
    </submittedName>
</protein>
<dbReference type="InterPro" id="IPR009057">
    <property type="entry name" value="Homeodomain-like_sf"/>
</dbReference>